<dbReference type="Gene3D" id="1.20.1280.50">
    <property type="match status" value="1"/>
</dbReference>
<dbReference type="InterPro" id="IPR036047">
    <property type="entry name" value="F-box-like_dom_sf"/>
</dbReference>
<reference evidence="2" key="2">
    <citation type="submission" date="2020-08" db="EMBL/GenBank/DDBJ databases">
        <title>Plant Genome Project.</title>
        <authorList>
            <person name="Zhang R.-G."/>
        </authorList>
    </citation>
    <scope>NUCLEOTIDE SEQUENCE</scope>
    <source>
        <strain evidence="2">Huo1</strain>
        <tissue evidence="2">Leaf</tissue>
    </source>
</reference>
<sequence length="274" mass="31448">MDASLVHRNIDVPPPPQWIELPWDVTADILQRLGSEGMLTSAQQVCTTWWKVCKDPSLWRVIDFSDKKQSPHLNKYTVMCRCAVDRSQGQLVDLTIQYFGGDTLLEYITERSSNLKRLKLRTCFNITGDIEAIGYCCPMLKSFSCNGFKYVVKTLFNDDFIAVYHRNLYAFAISKSMPNLHHLQLFAHWIGNEGLEAILRGCPRLESLDIRRCFDLDLEGDLGKRCRQKLNILNSPITLSVIYRGLIAMAEIHLILLPPDLNFTNTTIIKIMMF</sequence>
<gene>
    <name evidence="2" type="ORF">SASPL_124116</name>
</gene>
<dbReference type="SUPFAM" id="SSF52047">
    <property type="entry name" value="RNI-like"/>
    <property type="match status" value="1"/>
</dbReference>
<dbReference type="Pfam" id="PF12937">
    <property type="entry name" value="F-box-like"/>
    <property type="match status" value="1"/>
</dbReference>
<organism evidence="2">
    <name type="scientific">Salvia splendens</name>
    <name type="common">Scarlet sage</name>
    <dbReference type="NCBI Taxonomy" id="180675"/>
    <lineage>
        <taxon>Eukaryota</taxon>
        <taxon>Viridiplantae</taxon>
        <taxon>Streptophyta</taxon>
        <taxon>Embryophyta</taxon>
        <taxon>Tracheophyta</taxon>
        <taxon>Spermatophyta</taxon>
        <taxon>Magnoliopsida</taxon>
        <taxon>eudicotyledons</taxon>
        <taxon>Gunneridae</taxon>
        <taxon>Pentapetalae</taxon>
        <taxon>asterids</taxon>
        <taxon>lamiids</taxon>
        <taxon>Lamiales</taxon>
        <taxon>Lamiaceae</taxon>
        <taxon>Nepetoideae</taxon>
        <taxon>Mentheae</taxon>
        <taxon>Salviinae</taxon>
        <taxon>Salvia</taxon>
        <taxon>Salvia subgen. Calosphace</taxon>
        <taxon>core Calosphace</taxon>
    </lineage>
</organism>
<dbReference type="PANTHER" id="PTHR38926">
    <property type="entry name" value="F-BOX DOMAIN CONTAINING PROTEIN, EXPRESSED"/>
    <property type="match status" value="1"/>
</dbReference>
<feature type="domain" description="F-box" evidence="1">
    <location>
        <begin position="15"/>
        <end position="62"/>
    </location>
</feature>
<dbReference type="SUPFAM" id="SSF81383">
    <property type="entry name" value="F-box domain"/>
    <property type="match status" value="1"/>
</dbReference>
<protein>
    <recommendedName>
        <fullName evidence="1">F-box domain-containing protein</fullName>
    </recommendedName>
</protein>
<dbReference type="PROSITE" id="PS50181">
    <property type="entry name" value="FBOX"/>
    <property type="match status" value="1"/>
</dbReference>
<dbReference type="CDD" id="cd22164">
    <property type="entry name" value="F-box_AtSKIP19-like"/>
    <property type="match status" value="1"/>
</dbReference>
<evidence type="ECO:0000259" key="1">
    <source>
        <dbReference type="PROSITE" id="PS50181"/>
    </source>
</evidence>
<dbReference type="Gene3D" id="3.80.10.10">
    <property type="entry name" value="Ribonuclease Inhibitor"/>
    <property type="match status" value="1"/>
</dbReference>
<dbReference type="InterPro" id="IPR032675">
    <property type="entry name" value="LRR_dom_sf"/>
</dbReference>
<dbReference type="PANTHER" id="PTHR38926:SF2">
    <property type="entry name" value="F-BOX_LRR-REPEAT PROTEIN 21-RELATED"/>
    <property type="match status" value="1"/>
</dbReference>
<dbReference type="EMBL" id="PNBA02000008">
    <property type="protein sequence ID" value="KAG6416681.1"/>
    <property type="molecule type" value="Genomic_DNA"/>
</dbReference>
<dbReference type="AlphaFoldDB" id="A0A8X8ZU33"/>
<accession>A0A8X8ZU33</accession>
<proteinExistence type="predicted"/>
<comment type="caution">
    <text evidence="2">The sequence shown here is derived from an EMBL/GenBank/DDBJ whole genome shotgun (WGS) entry which is preliminary data.</text>
</comment>
<dbReference type="Proteomes" id="UP000298416">
    <property type="component" value="Unassembled WGS sequence"/>
</dbReference>
<keyword evidence="3" id="KW-1185">Reference proteome</keyword>
<reference evidence="2" key="1">
    <citation type="submission" date="2018-01" db="EMBL/GenBank/DDBJ databases">
        <authorList>
            <person name="Mao J.F."/>
        </authorList>
    </citation>
    <scope>NUCLEOTIDE SEQUENCE</scope>
    <source>
        <strain evidence="2">Huo1</strain>
        <tissue evidence="2">Leaf</tissue>
    </source>
</reference>
<dbReference type="InterPro" id="IPR001810">
    <property type="entry name" value="F-box_dom"/>
</dbReference>
<name>A0A8X8ZU33_SALSN</name>
<evidence type="ECO:0000313" key="2">
    <source>
        <dbReference type="EMBL" id="KAG6416681.1"/>
    </source>
</evidence>
<evidence type="ECO:0000313" key="3">
    <source>
        <dbReference type="Proteomes" id="UP000298416"/>
    </source>
</evidence>